<accession>A0ABZ0L458</accession>
<evidence type="ECO:0000256" key="2">
    <source>
        <dbReference type="ARBA" id="ARBA00007886"/>
    </source>
</evidence>
<keyword evidence="5" id="KW-0472">Membrane</keyword>
<dbReference type="PANTHER" id="PTHR35789">
    <property type="entry name" value="SPORE GERMINATION PROTEIN B3"/>
    <property type="match status" value="1"/>
</dbReference>
<keyword evidence="11" id="KW-1185">Reference proteome</keyword>
<evidence type="ECO:0000313" key="11">
    <source>
        <dbReference type="Proteomes" id="UP001303902"/>
    </source>
</evidence>
<proteinExistence type="inferred from homology"/>
<dbReference type="InterPro" id="IPR038501">
    <property type="entry name" value="Spore_GerAC_C_sf"/>
</dbReference>
<reference evidence="10 11" key="1">
    <citation type="submission" date="2023-06" db="EMBL/GenBank/DDBJ databases">
        <title>Sporosarcina sp. nov., isolated from Korean tranditional fermented seafood 'Jeotgal'.</title>
        <authorList>
            <person name="Yang A.I."/>
            <person name="Shin N.-R."/>
        </authorList>
    </citation>
    <scope>NUCLEOTIDE SEQUENCE [LARGE SCALE GENOMIC DNA]</scope>
    <source>
        <strain evidence="10 11">T2O-4</strain>
    </source>
</reference>
<feature type="domain" description="Spore germination GerAC-like C-terminal" evidence="8">
    <location>
        <begin position="217"/>
        <end position="362"/>
    </location>
</feature>
<sequence length="365" mass="40742">MKSFAIALVLLLSIILQTGCSFKDIDKRLFIAAIAIDPAESGAGYKVTLKLALPIASVKNSSGPRYAYLETEGDSIGESLRKLESHADKVLEYGHVKAIIINEKLFSEDVQMFMDYFTRRGDIQLIAYVIAAKPSAAEIIKVEPETEAASTITLFNFFDDSATESPYITTSFLFQFRRDYLGKGICAFIPLMETNDEGTELIVQKAIATGEGSDSLTLSDNQTKYYNSLFNRKSGLDYLVETDDLKLMLNIKQVKMSYQIITEGNEPKSIKVHVDFAGIIGQSSKVLHIEKLDKYNTASEKVLKENLTDFFKTLQEANIDPGFGLRYRATRLNQEGLIEKWEAAYKDLPIDISVKVRLKSTGAVE</sequence>
<gene>
    <name evidence="10" type="ORF">QWT69_12515</name>
</gene>
<dbReference type="Proteomes" id="UP001303902">
    <property type="component" value="Chromosome"/>
</dbReference>
<keyword evidence="7" id="KW-0449">Lipoprotein</keyword>
<name>A0ABZ0L458_9BACL</name>
<evidence type="ECO:0000313" key="10">
    <source>
        <dbReference type="EMBL" id="WOV86698.1"/>
    </source>
</evidence>
<dbReference type="Pfam" id="PF25198">
    <property type="entry name" value="Spore_GerAC_N"/>
    <property type="match status" value="1"/>
</dbReference>
<dbReference type="InterPro" id="IPR057336">
    <property type="entry name" value="GerAC_N"/>
</dbReference>
<keyword evidence="6" id="KW-0564">Palmitate</keyword>
<evidence type="ECO:0000256" key="4">
    <source>
        <dbReference type="ARBA" id="ARBA00022729"/>
    </source>
</evidence>
<keyword evidence="3" id="KW-0309">Germination</keyword>
<evidence type="ECO:0000256" key="6">
    <source>
        <dbReference type="ARBA" id="ARBA00023139"/>
    </source>
</evidence>
<comment type="subcellular location">
    <subcellularLocation>
        <location evidence="1">Membrane</location>
        <topology evidence="1">Lipid-anchor</topology>
    </subcellularLocation>
</comment>
<evidence type="ECO:0000256" key="5">
    <source>
        <dbReference type="ARBA" id="ARBA00023136"/>
    </source>
</evidence>
<dbReference type="RefSeq" id="WP_317966130.1">
    <property type="nucleotide sequence ID" value="NZ_CP129118.1"/>
</dbReference>
<evidence type="ECO:0000259" key="9">
    <source>
        <dbReference type="Pfam" id="PF25198"/>
    </source>
</evidence>
<dbReference type="Gene3D" id="3.30.300.210">
    <property type="entry name" value="Nutrient germinant receptor protein C, domain 3"/>
    <property type="match status" value="1"/>
</dbReference>
<evidence type="ECO:0000259" key="8">
    <source>
        <dbReference type="Pfam" id="PF05504"/>
    </source>
</evidence>
<dbReference type="PANTHER" id="PTHR35789:SF1">
    <property type="entry name" value="SPORE GERMINATION PROTEIN B3"/>
    <property type="match status" value="1"/>
</dbReference>
<dbReference type="InterPro" id="IPR046953">
    <property type="entry name" value="Spore_GerAC-like_C"/>
</dbReference>
<protein>
    <submittedName>
        <fullName evidence="10">Ger(X)C family spore germination protein</fullName>
    </submittedName>
</protein>
<comment type="similarity">
    <text evidence="2">Belongs to the GerABKC lipoprotein family.</text>
</comment>
<evidence type="ECO:0000256" key="7">
    <source>
        <dbReference type="ARBA" id="ARBA00023288"/>
    </source>
</evidence>
<evidence type="ECO:0000256" key="1">
    <source>
        <dbReference type="ARBA" id="ARBA00004635"/>
    </source>
</evidence>
<organism evidence="10 11">
    <name type="scientific">Sporosarcina oncorhynchi</name>
    <dbReference type="NCBI Taxonomy" id="3056444"/>
    <lineage>
        <taxon>Bacteria</taxon>
        <taxon>Bacillati</taxon>
        <taxon>Bacillota</taxon>
        <taxon>Bacilli</taxon>
        <taxon>Bacillales</taxon>
        <taxon>Caryophanaceae</taxon>
        <taxon>Sporosarcina</taxon>
    </lineage>
</organism>
<dbReference type="NCBIfam" id="TIGR02887">
    <property type="entry name" value="spore_ger_x_C"/>
    <property type="match status" value="1"/>
</dbReference>
<dbReference type="Pfam" id="PF05504">
    <property type="entry name" value="Spore_GerAC"/>
    <property type="match status" value="1"/>
</dbReference>
<feature type="domain" description="Spore germination protein N-terminal" evidence="9">
    <location>
        <begin position="23"/>
        <end position="193"/>
    </location>
</feature>
<evidence type="ECO:0000256" key="3">
    <source>
        <dbReference type="ARBA" id="ARBA00022544"/>
    </source>
</evidence>
<keyword evidence="4" id="KW-0732">Signal</keyword>
<dbReference type="EMBL" id="CP129118">
    <property type="protein sequence ID" value="WOV86698.1"/>
    <property type="molecule type" value="Genomic_DNA"/>
</dbReference>
<dbReference type="InterPro" id="IPR008844">
    <property type="entry name" value="Spore_GerAC-like"/>
</dbReference>